<organism evidence="1 2">
    <name type="scientific">Pyropia yezoensis</name>
    <name type="common">Susabi-nori</name>
    <name type="synonym">Porphyra yezoensis</name>
    <dbReference type="NCBI Taxonomy" id="2788"/>
    <lineage>
        <taxon>Eukaryota</taxon>
        <taxon>Rhodophyta</taxon>
        <taxon>Bangiophyceae</taxon>
        <taxon>Bangiales</taxon>
        <taxon>Bangiaceae</taxon>
        <taxon>Pyropia</taxon>
    </lineage>
</organism>
<dbReference type="EMBL" id="CM020620">
    <property type="protein sequence ID" value="KAK1868742.1"/>
    <property type="molecule type" value="Genomic_DNA"/>
</dbReference>
<dbReference type="Proteomes" id="UP000798662">
    <property type="component" value="Chromosome 3"/>
</dbReference>
<reference evidence="1" key="1">
    <citation type="submission" date="2019-11" db="EMBL/GenBank/DDBJ databases">
        <title>Nori genome reveals adaptations in red seaweeds to the harsh intertidal environment.</title>
        <authorList>
            <person name="Wang D."/>
            <person name="Mao Y."/>
        </authorList>
    </citation>
    <scope>NUCLEOTIDE SEQUENCE</scope>
    <source>
        <tissue evidence="1">Gametophyte</tissue>
    </source>
</reference>
<proteinExistence type="predicted"/>
<keyword evidence="2" id="KW-1185">Reference proteome</keyword>
<evidence type="ECO:0000313" key="1">
    <source>
        <dbReference type="EMBL" id="KAK1868742.1"/>
    </source>
</evidence>
<name>A0ACC3CEY3_PYRYE</name>
<evidence type="ECO:0000313" key="2">
    <source>
        <dbReference type="Proteomes" id="UP000798662"/>
    </source>
</evidence>
<comment type="caution">
    <text evidence="1">The sequence shown here is derived from an EMBL/GenBank/DDBJ whole genome shotgun (WGS) entry which is preliminary data.</text>
</comment>
<gene>
    <name evidence="1" type="ORF">I4F81_011225</name>
</gene>
<accession>A0ACC3CEY3</accession>
<sequence>MKIKLDPRIRGLLELSVSSNHRSLFLILFVASASIRYARYADADTLLGATYGLVVLQDFEGLTPNLLARTAEMAAGGGAVVLLVKAMPSLRALYALTLDAHARLATPAHRGVVPRWNRRFVLSLASCRAALVVDDELNASLVDTPGIGVAVGMTVTPDQARAVLTLADVAQAGGPSTVALTAGRGRGKSVSLGLAIAVALHSGYKDIILTAPSVENVGSVFAFVVAAAAAFGWAEHLDYAVVRERGGGTVAAGSLAGGMGAATPTRGPILAAPVRYAPCDAVEAWLDRLLLLSAGSDDGSPAATLPAGYAPDPAACQLLALNRDTLFSGHAAAEAFLSTTMGLFISSHYKNSPSDLLLAADAPAHRLFVLLGPDPPAGSAAAASGALPDVLAAVQRRPEPLVYLGVSFGLTARLHAFWARAAFVPVYVRPATNDTTGEHTCIMMQALGRDSDADDGDDDAEAAAAAAAPPAASAAAAAAAPPTVRTDGASGPAASTAWLPALHRDWRRRLAVLLGRELATTPPALALALLADGGRAHPLPRPAAAAGLATAAAWVSAHDLARLDAYVRRAVDVAVVADLLPAVATAGLVAGGVPVTDAATTAAAAASAGGGGGDGAPPPALLPLSLAQAAVLAAVGLQRKTVDTVAGELGLPGGQVLALLHKAVRKVAAAVRSGREAAAAAAVGAPAPPPHARTATQRAGGVGHAVGGGAAAAAAGGDGDSDGDVNGDAPGGGSGSDGEGGALKPALRQYTVPAVGGAGGVATAAAVAPGSVVSGGVKRRRIGGGGGDAAAAATAAAADAAPTKAAKKGGGGKKRPKAVGGGVGGKHGAKQRA</sequence>
<protein>
    <submittedName>
        <fullName evidence="1">Uncharacterized protein</fullName>
    </submittedName>
</protein>